<dbReference type="InterPro" id="IPR001296">
    <property type="entry name" value="Glyco_trans_1"/>
</dbReference>
<dbReference type="KEGG" id="pbp:STSP1_01225"/>
<evidence type="ECO:0000313" key="4">
    <source>
        <dbReference type="Proteomes" id="UP000193334"/>
    </source>
</evidence>
<evidence type="ECO:0000259" key="2">
    <source>
        <dbReference type="Pfam" id="PF13439"/>
    </source>
</evidence>
<feature type="domain" description="Glycosyl transferase family 1" evidence="1">
    <location>
        <begin position="175"/>
        <end position="340"/>
    </location>
</feature>
<dbReference type="PANTHER" id="PTHR45947:SF3">
    <property type="entry name" value="SULFOQUINOVOSYL TRANSFERASE SQD2"/>
    <property type="match status" value="1"/>
</dbReference>
<dbReference type="AlphaFoldDB" id="A0A1W6LM67"/>
<sequence length="371" mass="41189">MRILQILPELNQGGVERGVVELSRELAARGHESFVISAGGKLAGKINAEGGKHITMDVCSKNPITAPLRTWGLRGFIKGLKPDIVHARSRVPAWMCWFALRGMKIPFVTTVHGFNSVSAYSKIMTGGDRVIYGSSAIRDFVVKNYKFDYEKLRYVPRGVDMDYFDPEKLDTDFIEAFKKQYALDGRFVISIVGRVTELKGHEDFISAVARYRKKHPEAVGLIVGRKAGNKGDYFEKLHSMTERLGGKEAFKFAGPQANVREIYAMSDLTVSAASSKPESFGRVAAEAMAMNTPVVGSRHGGTLDIIKDGQTGLLFNPRDADELAEKIETAANMSFTGLREYIDDNFSLRIMVDKELEVYHELLRGPADILT</sequence>
<accession>A0A1W6LM67</accession>
<organism evidence="3 4">
    <name type="scientific">Sedimentisphaera salicampi</name>
    <dbReference type="NCBI Taxonomy" id="1941349"/>
    <lineage>
        <taxon>Bacteria</taxon>
        <taxon>Pseudomonadati</taxon>
        <taxon>Planctomycetota</taxon>
        <taxon>Phycisphaerae</taxon>
        <taxon>Sedimentisphaerales</taxon>
        <taxon>Sedimentisphaeraceae</taxon>
        <taxon>Sedimentisphaera</taxon>
    </lineage>
</organism>
<dbReference type="PANTHER" id="PTHR45947">
    <property type="entry name" value="SULFOQUINOVOSYL TRANSFERASE SQD2"/>
    <property type="match status" value="1"/>
</dbReference>
<proteinExistence type="predicted"/>
<keyword evidence="3" id="KW-0808">Transferase</keyword>
<keyword evidence="4" id="KW-1185">Reference proteome</keyword>
<dbReference type="RefSeq" id="WP_085755515.1">
    <property type="nucleotide sequence ID" value="NZ_CP021023.1"/>
</dbReference>
<dbReference type="GO" id="GO:0016757">
    <property type="term" value="F:glycosyltransferase activity"/>
    <property type="evidence" value="ECO:0007669"/>
    <property type="project" value="UniProtKB-KW"/>
</dbReference>
<name>A0A1W6LM67_9BACT</name>
<reference evidence="4" key="1">
    <citation type="submission" date="2017-04" db="EMBL/GenBank/DDBJ databases">
        <title>Comparative genomics and description of representatives of a novel lineage of planctomycetes thriving in anoxic sediments.</title>
        <authorList>
            <person name="Spring S."/>
            <person name="Bunk B."/>
            <person name="Sproer C."/>
        </authorList>
    </citation>
    <scope>NUCLEOTIDE SEQUENCE [LARGE SCALE GENOMIC DNA]</scope>
    <source>
        <strain evidence="4">ST-PulAB-D4</strain>
    </source>
</reference>
<dbReference type="CDD" id="cd03819">
    <property type="entry name" value="GT4_WavL-like"/>
    <property type="match status" value="1"/>
</dbReference>
<dbReference type="Pfam" id="PF13439">
    <property type="entry name" value="Glyco_transf_4"/>
    <property type="match status" value="1"/>
</dbReference>
<keyword evidence="3" id="KW-0167">Capsid protein</keyword>
<dbReference type="EC" id="2.4.-.-" evidence="3"/>
<feature type="domain" description="Glycosyltransferase subfamily 4-like N-terminal" evidence="2">
    <location>
        <begin position="13"/>
        <end position="162"/>
    </location>
</feature>
<dbReference type="InterPro" id="IPR028098">
    <property type="entry name" value="Glyco_trans_4-like_N"/>
</dbReference>
<dbReference type="STRING" id="1941349.STSP1_01225"/>
<dbReference type="Pfam" id="PF00534">
    <property type="entry name" value="Glycos_transf_1"/>
    <property type="match status" value="1"/>
</dbReference>
<keyword evidence="3" id="KW-0328">Glycosyltransferase</keyword>
<dbReference type="EMBL" id="CP021023">
    <property type="protein sequence ID" value="ARN56833.1"/>
    <property type="molecule type" value="Genomic_DNA"/>
</dbReference>
<dbReference type="Gene3D" id="3.40.50.2000">
    <property type="entry name" value="Glycogen Phosphorylase B"/>
    <property type="match status" value="2"/>
</dbReference>
<evidence type="ECO:0000259" key="1">
    <source>
        <dbReference type="Pfam" id="PF00534"/>
    </source>
</evidence>
<dbReference type="Proteomes" id="UP000193334">
    <property type="component" value="Chromosome"/>
</dbReference>
<protein>
    <submittedName>
        <fullName evidence="3">Spore coat protein SA</fullName>
        <ecNumber evidence="3">2.4.-.-</ecNumber>
    </submittedName>
</protein>
<evidence type="ECO:0000313" key="3">
    <source>
        <dbReference type="EMBL" id="ARN56833.1"/>
    </source>
</evidence>
<gene>
    <name evidence="3" type="primary">cotSA</name>
    <name evidence="3" type="ORF">STSP1_01225</name>
</gene>
<dbReference type="InterPro" id="IPR050194">
    <property type="entry name" value="Glycosyltransferase_grp1"/>
</dbReference>
<dbReference type="SUPFAM" id="SSF53756">
    <property type="entry name" value="UDP-Glycosyltransferase/glycogen phosphorylase"/>
    <property type="match status" value="1"/>
</dbReference>
<keyword evidence="3" id="KW-0946">Virion</keyword>